<dbReference type="InterPro" id="IPR001611">
    <property type="entry name" value="Leu-rich_rpt"/>
</dbReference>
<keyword evidence="1" id="KW-0433">Leucine-rich repeat</keyword>
<name>A0A1Y1WE24_9FUNG</name>
<keyword evidence="2" id="KW-0677">Repeat</keyword>
<dbReference type="Pfam" id="PF12799">
    <property type="entry name" value="LRR_4"/>
    <property type="match status" value="1"/>
</dbReference>
<dbReference type="AlphaFoldDB" id="A0A1Y1WE24"/>
<feature type="compositionally biased region" description="Acidic residues" evidence="3">
    <location>
        <begin position="17"/>
        <end position="30"/>
    </location>
</feature>
<dbReference type="Proteomes" id="UP000193922">
    <property type="component" value="Unassembled WGS sequence"/>
</dbReference>
<evidence type="ECO:0000256" key="3">
    <source>
        <dbReference type="SAM" id="MobiDB-lite"/>
    </source>
</evidence>
<organism evidence="4 5">
    <name type="scientific">Linderina pennispora</name>
    <dbReference type="NCBI Taxonomy" id="61395"/>
    <lineage>
        <taxon>Eukaryota</taxon>
        <taxon>Fungi</taxon>
        <taxon>Fungi incertae sedis</taxon>
        <taxon>Zoopagomycota</taxon>
        <taxon>Kickxellomycotina</taxon>
        <taxon>Kickxellomycetes</taxon>
        <taxon>Kickxellales</taxon>
        <taxon>Kickxellaceae</taxon>
        <taxon>Linderina</taxon>
    </lineage>
</organism>
<protein>
    <submittedName>
        <fullName evidence="4">L domain-like protein</fullName>
    </submittedName>
</protein>
<evidence type="ECO:0000256" key="1">
    <source>
        <dbReference type="ARBA" id="ARBA00022614"/>
    </source>
</evidence>
<feature type="region of interest" description="Disordered" evidence="3">
    <location>
        <begin position="1"/>
        <end position="30"/>
    </location>
</feature>
<evidence type="ECO:0000313" key="5">
    <source>
        <dbReference type="Proteomes" id="UP000193922"/>
    </source>
</evidence>
<dbReference type="SUPFAM" id="SSF52058">
    <property type="entry name" value="L domain-like"/>
    <property type="match status" value="1"/>
</dbReference>
<proteinExistence type="predicted"/>
<dbReference type="InterPro" id="IPR025875">
    <property type="entry name" value="Leu-rich_rpt_4"/>
</dbReference>
<evidence type="ECO:0000313" key="4">
    <source>
        <dbReference type="EMBL" id="ORX71767.1"/>
    </source>
</evidence>
<dbReference type="RefSeq" id="XP_040745191.1">
    <property type="nucleotide sequence ID" value="XM_040889149.1"/>
</dbReference>
<dbReference type="InterPro" id="IPR050836">
    <property type="entry name" value="SDS22/Internalin_LRR"/>
</dbReference>
<keyword evidence="5" id="KW-1185">Reference proteome</keyword>
<sequence>MPEPLEIADIHAHTDESAAESEAEESGVVEQQEDMLADYADSETAIELMHSRLDSLDNLGLARFHSVEYLGLRQNFIKAITSINDLATLKELDLYDNRLNAIEGVDQLVNLTSADFSFNKIRRIENIETLRNLTEVYFVSNKISTIENLSPLVNLTSLELGANRIRRIEGLDELVNLEQLRLRILSIQSNRITKLEGLEDLERLEELYLRLENNTKLTILDEISGIKHLPVLEDLWASGNRLESFQNIEDECAPIQSLRTVYFEFSPLQTSQPTAYRRKLMLMLPQITQIDATECRRQPLC</sequence>
<dbReference type="SMART" id="SM00365">
    <property type="entry name" value="LRR_SD22"/>
    <property type="match status" value="7"/>
</dbReference>
<dbReference type="PANTHER" id="PTHR46652">
    <property type="entry name" value="LEUCINE-RICH REPEAT AND IQ DOMAIN-CONTAINING PROTEIN 1-RELATED"/>
    <property type="match status" value="1"/>
</dbReference>
<dbReference type="Gene3D" id="3.80.10.10">
    <property type="entry name" value="Ribonuclease Inhibitor"/>
    <property type="match status" value="2"/>
</dbReference>
<dbReference type="PANTHER" id="PTHR46652:SF3">
    <property type="entry name" value="LEUCINE-RICH REPEAT-CONTAINING PROTEIN 9"/>
    <property type="match status" value="1"/>
</dbReference>
<evidence type="ECO:0000256" key="2">
    <source>
        <dbReference type="ARBA" id="ARBA00022737"/>
    </source>
</evidence>
<dbReference type="STRING" id="61395.A0A1Y1WE24"/>
<comment type="caution">
    <text evidence="4">The sequence shown here is derived from an EMBL/GenBank/DDBJ whole genome shotgun (WGS) entry which is preliminary data.</text>
</comment>
<dbReference type="EMBL" id="MCFD01000003">
    <property type="protein sequence ID" value="ORX71767.1"/>
    <property type="molecule type" value="Genomic_DNA"/>
</dbReference>
<accession>A0A1Y1WE24</accession>
<dbReference type="GeneID" id="63805797"/>
<reference evidence="4 5" key="1">
    <citation type="submission" date="2016-07" db="EMBL/GenBank/DDBJ databases">
        <title>Pervasive Adenine N6-methylation of Active Genes in Fungi.</title>
        <authorList>
            <consortium name="DOE Joint Genome Institute"/>
            <person name="Mondo S.J."/>
            <person name="Dannebaum R.O."/>
            <person name="Kuo R.C."/>
            <person name="Labutti K."/>
            <person name="Haridas S."/>
            <person name="Kuo A."/>
            <person name="Salamov A."/>
            <person name="Ahrendt S.R."/>
            <person name="Lipzen A."/>
            <person name="Sullivan W."/>
            <person name="Andreopoulos W.B."/>
            <person name="Clum A."/>
            <person name="Lindquist E."/>
            <person name="Daum C."/>
            <person name="Ramamoorthy G.K."/>
            <person name="Gryganskyi A."/>
            <person name="Culley D."/>
            <person name="Magnuson J.K."/>
            <person name="James T.Y."/>
            <person name="O'Malley M.A."/>
            <person name="Stajich J.E."/>
            <person name="Spatafora J.W."/>
            <person name="Visel A."/>
            <person name="Grigoriev I.V."/>
        </authorList>
    </citation>
    <scope>NUCLEOTIDE SEQUENCE [LARGE SCALE GENOMIC DNA]</scope>
    <source>
        <strain evidence="4 5">ATCC 12442</strain>
    </source>
</reference>
<dbReference type="InterPro" id="IPR032675">
    <property type="entry name" value="LRR_dom_sf"/>
</dbReference>
<dbReference type="PROSITE" id="PS51450">
    <property type="entry name" value="LRR"/>
    <property type="match status" value="5"/>
</dbReference>
<dbReference type="OrthoDB" id="266138at2759"/>
<gene>
    <name evidence="4" type="ORF">DL89DRAFT_274168</name>
</gene>